<comment type="caution">
    <text evidence="3">The sequence shown here is derived from an EMBL/GenBank/DDBJ whole genome shotgun (WGS) entry which is preliminary data.</text>
</comment>
<dbReference type="InterPro" id="IPR050179">
    <property type="entry name" value="Trans_hexapeptide_repeat"/>
</dbReference>
<dbReference type="GO" id="GO:0016740">
    <property type="term" value="F:transferase activity"/>
    <property type="evidence" value="ECO:0007669"/>
    <property type="project" value="UniProtKB-KW"/>
</dbReference>
<evidence type="ECO:0000313" key="4">
    <source>
        <dbReference type="Proteomes" id="UP000321261"/>
    </source>
</evidence>
<keyword evidence="1 3" id="KW-0808">Transferase</keyword>
<proteinExistence type="predicted"/>
<dbReference type="AlphaFoldDB" id="A0A561SVX1"/>
<evidence type="ECO:0000256" key="1">
    <source>
        <dbReference type="ARBA" id="ARBA00022679"/>
    </source>
</evidence>
<dbReference type="Proteomes" id="UP000321261">
    <property type="component" value="Unassembled WGS sequence"/>
</dbReference>
<reference evidence="3 4" key="1">
    <citation type="submission" date="2019-06" db="EMBL/GenBank/DDBJ databases">
        <title>Sequencing the genomes of 1000 actinobacteria strains.</title>
        <authorList>
            <person name="Klenk H.-P."/>
        </authorList>
    </citation>
    <scope>NUCLEOTIDE SEQUENCE [LARGE SCALE GENOMIC DNA]</scope>
    <source>
        <strain evidence="3 4">DSM 45671</strain>
    </source>
</reference>
<dbReference type="Pfam" id="PF14602">
    <property type="entry name" value="Hexapep_2"/>
    <property type="match status" value="2"/>
</dbReference>
<evidence type="ECO:0000313" key="3">
    <source>
        <dbReference type="EMBL" id="TWF79010.1"/>
    </source>
</evidence>
<keyword evidence="4" id="KW-1185">Reference proteome</keyword>
<dbReference type="OrthoDB" id="2643438at2"/>
<keyword evidence="2" id="KW-0677">Repeat</keyword>
<dbReference type="RefSeq" id="WP_147257919.1">
    <property type="nucleotide sequence ID" value="NZ_VIWU01000001.1"/>
</dbReference>
<dbReference type="PROSITE" id="PS00101">
    <property type="entry name" value="HEXAPEP_TRANSFERASES"/>
    <property type="match status" value="1"/>
</dbReference>
<organism evidence="3 4">
    <name type="scientific">Pseudonocardia hierapolitana</name>
    <dbReference type="NCBI Taxonomy" id="1128676"/>
    <lineage>
        <taxon>Bacteria</taxon>
        <taxon>Bacillati</taxon>
        <taxon>Actinomycetota</taxon>
        <taxon>Actinomycetes</taxon>
        <taxon>Pseudonocardiales</taxon>
        <taxon>Pseudonocardiaceae</taxon>
        <taxon>Pseudonocardia</taxon>
    </lineage>
</organism>
<protein>
    <submittedName>
        <fullName evidence="3">Transferase family hexapeptide repeat protein</fullName>
    </submittedName>
</protein>
<name>A0A561SVX1_9PSEU</name>
<gene>
    <name evidence="3" type="ORF">FHX44_114936</name>
</gene>
<dbReference type="InterPro" id="IPR011004">
    <property type="entry name" value="Trimer_LpxA-like_sf"/>
</dbReference>
<dbReference type="CDD" id="cd03358">
    <property type="entry name" value="LbH_WxcM_N_like"/>
    <property type="match status" value="1"/>
</dbReference>
<dbReference type="SUPFAM" id="SSF51161">
    <property type="entry name" value="Trimeric LpxA-like enzymes"/>
    <property type="match status" value="1"/>
</dbReference>
<evidence type="ECO:0000256" key="2">
    <source>
        <dbReference type="ARBA" id="ARBA00022737"/>
    </source>
</evidence>
<dbReference type="InterPro" id="IPR001451">
    <property type="entry name" value="Hexapep"/>
</dbReference>
<dbReference type="PANTHER" id="PTHR43300">
    <property type="entry name" value="ACETYLTRANSFERASE"/>
    <property type="match status" value="1"/>
</dbReference>
<accession>A0A561SVX1</accession>
<sequence>MTAEPDTHQVAATADVAGTARIGPGTRIWHLAQVEDGASLGRSCTVGRGACIGPGVTIGDHVKIQNYALVYAPASLGHGVFVGPAAVLTNDLHPRAVDSAGRLKSGDDWTPVGVAVREGASLGARSVCVAPVVIGRWAMVGAGAVVVSDVPDFALVVGVPARRIGWVGRAGVPLRQGDDGLWSCPQTGERYHEVDGNLDDFRT</sequence>
<dbReference type="InterPro" id="IPR018357">
    <property type="entry name" value="Hexapep_transf_CS"/>
</dbReference>
<dbReference type="Gene3D" id="2.160.10.10">
    <property type="entry name" value="Hexapeptide repeat proteins"/>
    <property type="match status" value="1"/>
</dbReference>
<dbReference type="PANTHER" id="PTHR43300:SF4">
    <property type="entry name" value="ACYL-[ACYL-CARRIER-PROTEIN]--UDP-N-ACETYLGLUCOSAMINE O-ACYLTRANSFERASE"/>
    <property type="match status" value="1"/>
</dbReference>
<dbReference type="EMBL" id="VIWU01000001">
    <property type="protein sequence ID" value="TWF79010.1"/>
    <property type="molecule type" value="Genomic_DNA"/>
</dbReference>